<reference evidence="1" key="1">
    <citation type="submission" date="2020-03" db="EMBL/GenBank/DDBJ databases">
        <title>The deep terrestrial virosphere.</title>
        <authorList>
            <person name="Holmfeldt K."/>
            <person name="Nilsson E."/>
            <person name="Simone D."/>
            <person name="Lopez-Fernandez M."/>
            <person name="Wu X."/>
            <person name="de Brujin I."/>
            <person name="Lundin D."/>
            <person name="Andersson A."/>
            <person name="Bertilsson S."/>
            <person name="Dopson M."/>
        </authorList>
    </citation>
    <scope>NUCLEOTIDE SEQUENCE</scope>
    <source>
        <strain evidence="1">TM448A04481</strain>
    </source>
</reference>
<organism evidence="1">
    <name type="scientific">viral metagenome</name>
    <dbReference type="NCBI Taxonomy" id="1070528"/>
    <lineage>
        <taxon>unclassified sequences</taxon>
        <taxon>metagenomes</taxon>
        <taxon>organismal metagenomes</taxon>
    </lineage>
</organism>
<accession>A0A6H2A315</accession>
<proteinExistence type="predicted"/>
<protein>
    <submittedName>
        <fullName evidence="1">Uncharacterized protein</fullName>
    </submittedName>
</protein>
<dbReference type="AlphaFoldDB" id="A0A6H2A315"/>
<evidence type="ECO:0000313" key="1">
    <source>
        <dbReference type="EMBL" id="QJA54204.1"/>
    </source>
</evidence>
<sequence>MSNVTVTNKAVVLHGGVLVATRLTTLKGFAPNLVADYCYDLKIFGHDGTIIKFCELLEEDKGSIAKALYEVVQWLTSV</sequence>
<dbReference type="EMBL" id="MT144486">
    <property type="protein sequence ID" value="QJA54204.1"/>
    <property type="molecule type" value="Genomic_DNA"/>
</dbReference>
<gene>
    <name evidence="1" type="ORF">TM448A04481_0002</name>
</gene>
<name>A0A6H2A315_9ZZZZ</name>